<gene>
    <name evidence="18" type="ORF">H0193_06165</name>
</gene>
<dbReference type="Gene3D" id="1.20.1580.10">
    <property type="entry name" value="ABC transporter ATPase like domain"/>
    <property type="match status" value="2"/>
</dbReference>
<dbReference type="InterPro" id="IPR027417">
    <property type="entry name" value="P-loop_NTPase"/>
</dbReference>
<dbReference type="InterPro" id="IPR017871">
    <property type="entry name" value="ABC_transporter-like_CS"/>
</dbReference>
<evidence type="ECO:0000256" key="9">
    <source>
        <dbReference type="ARBA" id="ARBA00022833"/>
    </source>
</evidence>
<dbReference type="GO" id="GO:0008270">
    <property type="term" value="F:zinc ion binding"/>
    <property type="evidence" value="ECO:0007669"/>
    <property type="project" value="UniProtKB-KW"/>
</dbReference>
<dbReference type="SUPFAM" id="SSF52540">
    <property type="entry name" value="P-loop containing nucleoside triphosphate hydrolases"/>
    <property type="match status" value="2"/>
</dbReference>
<evidence type="ECO:0000313" key="18">
    <source>
        <dbReference type="EMBL" id="MBA5244393.1"/>
    </source>
</evidence>
<dbReference type="PROSITE" id="PS50893">
    <property type="entry name" value="ABC_TRANSPORTER_2"/>
    <property type="match status" value="2"/>
</dbReference>
<evidence type="ECO:0000256" key="10">
    <source>
        <dbReference type="ARBA" id="ARBA00022840"/>
    </source>
</evidence>
<dbReference type="RefSeq" id="WP_181889016.1">
    <property type="nucleotide sequence ID" value="NZ_JACDTZ010000001.1"/>
</dbReference>
<sequence length="785" mass="82510">MKNKADAHDVIVVTGANENNLRDVSVTIPKRRLTVFAGVSGSGKSSLVFDTVAAESQRLINETYSSFVQGFMPSMARPDVVGLEGVTAAIVVDQSALGSNVRSTVGTATDVTPMLRVLFSRIAEPHAGGPGAYSFNVPSVTGGGAIKDATGKKKVVKNFTRTGGMCPECAGTGRASKFDEAQVVDDSLSIDDGAILAPGYKPGSWQFRAYAEAGKFPVDVPVGEFTAEQRHALLYGEPEKVQYLGFNTTYQGLIPRLESSLLSKEKEGLQKAAREFVDRAVTQVDCPACGGTRLAQHALESKINGKNIAELCAMEVEDLAEWFEGVDAPGVAPLVASIREALANFVAIGLGYIALDRPSSTLSGGESQRVKMIRHLGSALSDVTYVFDEPTAGLHAADIDRLNGLLTALRDKGNTVLVVEHRPQTIEVADHVIELGPGAGTEGGEIVFEGTVAELREAGTRTGESLKLGVELKEDPREPVDWLQVRGASENNLADIDVDISAGVLTAVTGVAGSGKSSLLRALEDSALLEDAVWVDQAPISGSRRSNPATYTGALDSIRKAFAKASGEPSSLFSPNSAGACQHCKGAGVVYVDLGIMQGVDVPCEVCEGKRFSDAVLVHTLGGKNIAEVLAMPADEAQPYLKENKVNAAAKMCGHLIDVGLGYVTLGQPLTTLSGGERQRLKLAASLKKPAPAYVLDEPTTGLHLTDTARLVELFDRLVDSGATVIVVEHNLALVSRADYVIDLGPGAGSAGGQVVDAGTVRQLVDRHESTGSETGRYLSHAGDL</sequence>
<evidence type="ECO:0000256" key="5">
    <source>
        <dbReference type="ARBA" id="ARBA00022741"/>
    </source>
</evidence>
<dbReference type="AlphaFoldDB" id="A0A7W2EAZ5"/>
<dbReference type="Proteomes" id="UP000523682">
    <property type="component" value="Unassembled WGS sequence"/>
</dbReference>
<keyword evidence="11" id="KW-0267">Excision nuclease</keyword>
<keyword evidence="19" id="KW-1185">Reference proteome</keyword>
<dbReference type="GO" id="GO:0005524">
    <property type="term" value="F:ATP binding"/>
    <property type="evidence" value="ECO:0007669"/>
    <property type="project" value="UniProtKB-KW"/>
</dbReference>
<keyword evidence="13" id="KW-0234">DNA repair</keyword>
<dbReference type="GO" id="GO:0006281">
    <property type="term" value="P:DNA repair"/>
    <property type="evidence" value="ECO:0007669"/>
    <property type="project" value="UniProtKB-KW"/>
</dbReference>
<keyword evidence="5" id="KW-0547">Nucleotide-binding</keyword>
<organism evidence="18 19">
    <name type="scientific">Corynebacterium haemomassiliense</name>
    <dbReference type="NCBI Taxonomy" id="2754726"/>
    <lineage>
        <taxon>Bacteria</taxon>
        <taxon>Bacillati</taxon>
        <taxon>Actinomycetota</taxon>
        <taxon>Actinomycetes</taxon>
        <taxon>Mycobacteriales</taxon>
        <taxon>Corynebacteriaceae</taxon>
        <taxon>Corynebacterium</taxon>
    </lineage>
</organism>
<feature type="domain" description="ABC transporter" evidence="17">
    <location>
        <begin position="5"/>
        <end position="462"/>
    </location>
</feature>
<keyword evidence="7" id="KW-0228">DNA excision</keyword>
<keyword evidence="12" id="KW-0238">DNA-binding</keyword>
<keyword evidence="10" id="KW-0067">ATP-binding</keyword>
<evidence type="ECO:0000256" key="7">
    <source>
        <dbReference type="ARBA" id="ARBA00022769"/>
    </source>
</evidence>
<accession>A0A7W2EAZ5</accession>
<dbReference type="GO" id="GO:0016887">
    <property type="term" value="F:ATP hydrolysis activity"/>
    <property type="evidence" value="ECO:0007669"/>
    <property type="project" value="InterPro"/>
</dbReference>
<dbReference type="InterPro" id="IPR041552">
    <property type="entry name" value="UvrA_DNA-bd"/>
</dbReference>
<keyword evidence="8" id="KW-0863">Zinc-finger</keyword>
<dbReference type="PANTHER" id="PTHR43152">
    <property type="entry name" value="UVRABC SYSTEM PROTEIN A"/>
    <property type="match status" value="1"/>
</dbReference>
<keyword evidence="3" id="KW-0479">Metal-binding</keyword>
<dbReference type="PANTHER" id="PTHR43152:SF2">
    <property type="entry name" value="DRUG RESISTANCE ABC TRANSPORTER"/>
    <property type="match status" value="1"/>
</dbReference>
<dbReference type="Gene3D" id="3.40.50.300">
    <property type="entry name" value="P-loop containing nucleotide triphosphate hydrolases"/>
    <property type="match status" value="3"/>
</dbReference>
<dbReference type="EMBL" id="JACDTZ010000001">
    <property type="protein sequence ID" value="MBA5244393.1"/>
    <property type="molecule type" value="Genomic_DNA"/>
</dbReference>
<evidence type="ECO:0000256" key="14">
    <source>
        <dbReference type="ARBA" id="ARBA00038000"/>
    </source>
</evidence>
<evidence type="ECO:0000256" key="13">
    <source>
        <dbReference type="ARBA" id="ARBA00023204"/>
    </source>
</evidence>
<evidence type="ECO:0000256" key="6">
    <source>
        <dbReference type="ARBA" id="ARBA00022763"/>
    </source>
</evidence>
<dbReference type="Pfam" id="PF17755">
    <property type="entry name" value="UvrA_DNA-bind"/>
    <property type="match status" value="1"/>
</dbReference>
<evidence type="ECO:0000256" key="1">
    <source>
        <dbReference type="ARBA" id="ARBA00004496"/>
    </source>
</evidence>
<comment type="caution">
    <text evidence="18">The sequence shown here is derived from an EMBL/GenBank/DDBJ whole genome shotgun (WGS) entry which is preliminary data.</text>
</comment>
<evidence type="ECO:0000256" key="3">
    <source>
        <dbReference type="ARBA" id="ARBA00022723"/>
    </source>
</evidence>
<feature type="domain" description="ABC transporter" evidence="17">
    <location>
        <begin position="470"/>
        <end position="771"/>
    </location>
</feature>
<protein>
    <recommendedName>
        <fullName evidence="15">UvrABC system protein A</fullName>
    </recommendedName>
    <alternativeName>
        <fullName evidence="16">Excinuclease ABC subunit A</fullName>
    </alternativeName>
</protein>
<dbReference type="InterPro" id="IPR003593">
    <property type="entry name" value="AAA+_ATPase"/>
</dbReference>
<dbReference type="Pfam" id="PF00005">
    <property type="entry name" value="ABC_tran"/>
    <property type="match status" value="1"/>
</dbReference>
<comment type="subcellular location">
    <subcellularLocation>
        <location evidence="1">Cytoplasm</location>
    </subcellularLocation>
</comment>
<evidence type="ECO:0000259" key="17">
    <source>
        <dbReference type="PROSITE" id="PS50893"/>
    </source>
</evidence>
<keyword evidence="4" id="KW-0677">Repeat</keyword>
<evidence type="ECO:0000313" key="19">
    <source>
        <dbReference type="Proteomes" id="UP000523682"/>
    </source>
</evidence>
<evidence type="ECO:0000256" key="2">
    <source>
        <dbReference type="ARBA" id="ARBA00022490"/>
    </source>
</evidence>
<keyword evidence="2" id="KW-0963">Cytoplasm</keyword>
<evidence type="ECO:0000256" key="4">
    <source>
        <dbReference type="ARBA" id="ARBA00022737"/>
    </source>
</evidence>
<dbReference type="GO" id="GO:0003677">
    <property type="term" value="F:DNA binding"/>
    <property type="evidence" value="ECO:0007669"/>
    <property type="project" value="UniProtKB-KW"/>
</dbReference>
<dbReference type="InterPro" id="IPR003439">
    <property type="entry name" value="ABC_transporter-like_ATP-bd"/>
</dbReference>
<evidence type="ECO:0000256" key="16">
    <source>
        <dbReference type="ARBA" id="ARBA00042156"/>
    </source>
</evidence>
<keyword evidence="9" id="KW-0862">Zinc</keyword>
<keyword evidence="6" id="KW-0227">DNA damage</keyword>
<dbReference type="GO" id="GO:0004518">
    <property type="term" value="F:nuclease activity"/>
    <property type="evidence" value="ECO:0007669"/>
    <property type="project" value="UniProtKB-KW"/>
</dbReference>
<dbReference type="GO" id="GO:0005737">
    <property type="term" value="C:cytoplasm"/>
    <property type="evidence" value="ECO:0007669"/>
    <property type="project" value="UniProtKB-SubCell"/>
</dbReference>
<evidence type="ECO:0000256" key="11">
    <source>
        <dbReference type="ARBA" id="ARBA00022881"/>
    </source>
</evidence>
<comment type="similarity">
    <text evidence="14">Belongs to the ABC transporter superfamily. UvrA family.</text>
</comment>
<dbReference type="Gene3D" id="1.10.8.280">
    <property type="entry name" value="ABC transporter ATPase domain-like"/>
    <property type="match status" value="1"/>
</dbReference>
<evidence type="ECO:0000256" key="12">
    <source>
        <dbReference type="ARBA" id="ARBA00023125"/>
    </source>
</evidence>
<proteinExistence type="inferred from homology"/>
<dbReference type="SMART" id="SM00382">
    <property type="entry name" value="AAA"/>
    <property type="match status" value="2"/>
</dbReference>
<reference evidence="18 19" key="1">
    <citation type="submission" date="2020-07" db="EMBL/GenBank/DDBJ databases">
        <title>Draft genome and description of Corynebacterium haemomassiliense strain Marseile-Q3615 sp. nov.</title>
        <authorList>
            <person name="Boxberger M."/>
            <person name="La Scola B."/>
        </authorList>
    </citation>
    <scope>NUCLEOTIDE SEQUENCE [LARGE SCALE GENOMIC DNA]</scope>
    <source>
        <strain evidence="18 19">Marseille-Q3615</strain>
    </source>
</reference>
<name>A0A7W2EAZ5_9CORY</name>
<evidence type="ECO:0000256" key="15">
    <source>
        <dbReference type="ARBA" id="ARBA00039316"/>
    </source>
</evidence>
<evidence type="ECO:0000256" key="8">
    <source>
        <dbReference type="ARBA" id="ARBA00022771"/>
    </source>
</evidence>
<dbReference type="PROSITE" id="PS00211">
    <property type="entry name" value="ABC_TRANSPORTER_1"/>
    <property type="match status" value="1"/>
</dbReference>